<evidence type="ECO:0000256" key="1">
    <source>
        <dbReference type="SAM" id="SignalP"/>
    </source>
</evidence>
<dbReference type="KEGG" id="cis:CINS_0906"/>
<evidence type="ECO:0000313" key="2">
    <source>
        <dbReference type="EMBL" id="AJC87869.1"/>
    </source>
</evidence>
<reference evidence="2 3" key="1">
    <citation type="journal article" date="2014" name="Genome Biol. Evol.">
        <title>Comparative Genomics of the Campylobacter lari Group.</title>
        <authorList>
            <person name="Miller W.G."/>
            <person name="Yee E."/>
            <person name="Chapman M.H."/>
            <person name="Smith T.P."/>
            <person name="Bono J.L."/>
            <person name="Huynh S."/>
            <person name="Parker C.T."/>
            <person name="Vandamme P."/>
            <person name="Luong K."/>
            <person name="Korlach J."/>
        </authorList>
    </citation>
    <scope>NUCLEOTIDE SEQUENCE [LARGE SCALE GENOMIC DNA]</scope>
    <source>
        <strain evidence="2 3">NCTC 12927</strain>
    </source>
</reference>
<evidence type="ECO:0008006" key="4">
    <source>
        <dbReference type="Google" id="ProtNLM"/>
    </source>
</evidence>
<dbReference type="RefSeq" id="WP_039650229.1">
    <property type="nucleotide sequence ID" value="NZ_CP007770.1"/>
</dbReference>
<feature type="signal peptide" evidence="1">
    <location>
        <begin position="1"/>
        <end position="17"/>
    </location>
</feature>
<keyword evidence="1" id="KW-0732">Signal</keyword>
<sequence>MKYLIIFLMLFCAHANIYDTLNDFAYNKKNSSNIQTRDVLMIELKRDNKACIDMILNKNKIYILKKYDICDDVDDFTLYKYLNQDFINLYFKDLTFIKQELIDIKNIMREIMLYYTLHHSFPNSVRDMSKSKKIDALNLNSNSGGQIIYKVNNQACVVFDLFVDENSQENFYIMGIENLDKQCLELISSPEFKELSFTKKEMKKYRLKN</sequence>
<dbReference type="AlphaFoldDB" id="A0A0A8H4N4"/>
<dbReference type="HOGENOM" id="CLU_1324416_0_0_7"/>
<gene>
    <name evidence="2" type="ORF">CINS_0906</name>
</gene>
<accession>A0A0A8H4N4</accession>
<dbReference type="STRING" id="1031564.CINS_0906"/>
<feature type="chain" id="PRO_5002037736" description="Periplasmic protein" evidence="1">
    <location>
        <begin position="18"/>
        <end position="209"/>
    </location>
</feature>
<organism evidence="2 3">
    <name type="scientific">Campylobacter insulaenigrae NCTC 12927</name>
    <dbReference type="NCBI Taxonomy" id="1031564"/>
    <lineage>
        <taxon>Bacteria</taxon>
        <taxon>Pseudomonadati</taxon>
        <taxon>Campylobacterota</taxon>
        <taxon>Epsilonproteobacteria</taxon>
        <taxon>Campylobacterales</taxon>
        <taxon>Campylobacteraceae</taxon>
        <taxon>Campylobacter</taxon>
    </lineage>
</organism>
<dbReference type="GeneID" id="74431700"/>
<name>A0A0A8H4N4_9BACT</name>
<dbReference type="EMBL" id="CP007770">
    <property type="protein sequence ID" value="AJC87869.1"/>
    <property type="molecule type" value="Genomic_DNA"/>
</dbReference>
<evidence type="ECO:0000313" key="3">
    <source>
        <dbReference type="Proteomes" id="UP000031163"/>
    </source>
</evidence>
<protein>
    <recommendedName>
        <fullName evidence="4">Periplasmic protein</fullName>
    </recommendedName>
</protein>
<dbReference type="Proteomes" id="UP000031163">
    <property type="component" value="Chromosome"/>
</dbReference>
<proteinExistence type="predicted"/>